<keyword evidence="3" id="KW-1185">Reference proteome</keyword>
<sequence>MNREVKGSSRKGSSKKSGRYSAEKKEPVALSNDRPTKERKVVERYSAPSVARFNETFNGVLLAYDVNILDKQVVAERKHVHETGLLDEVEVVIVSPMTREGIYRVLDQPWCNRGFNLFKLEKPRLSTSSCGMLFNVAFHGRSS</sequence>
<proteinExistence type="predicted"/>
<feature type="compositionally biased region" description="Basic residues" evidence="1">
    <location>
        <begin position="8"/>
        <end position="18"/>
    </location>
</feature>
<feature type="region of interest" description="Disordered" evidence="1">
    <location>
        <begin position="1"/>
        <end position="41"/>
    </location>
</feature>
<accession>A0A9D3ZLX5</accession>
<dbReference type="AlphaFoldDB" id="A0A9D3ZLX5"/>
<dbReference type="EMBL" id="JAIQCV010000011">
    <property type="protein sequence ID" value="KAH1046909.1"/>
    <property type="molecule type" value="Genomic_DNA"/>
</dbReference>
<comment type="caution">
    <text evidence="2">The sequence shown here is derived from an EMBL/GenBank/DDBJ whole genome shotgun (WGS) entry which is preliminary data.</text>
</comment>
<name>A0A9D3ZLX5_9ROSI</name>
<dbReference type="Proteomes" id="UP000828251">
    <property type="component" value="Unassembled WGS sequence"/>
</dbReference>
<evidence type="ECO:0000313" key="3">
    <source>
        <dbReference type="Proteomes" id="UP000828251"/>
    </source>
</evidence>
<reference evidence="2 3" key="1">
    <citation type="journal article" date="2021" name="Plant Biotechnol. J.">
        <title>Multi-omics assisted identification of the key and species-specific regulatory components of drought-tolerant mechanisms in Gossypium stocksii.</title>
        <authorList>
            <person name="Yu D."/>
            <person name="Ke L."/>
            <person name="Zhang D."/>
            <person name="Wu Y."/>
            <person name="Sun Y."/>
            <person name="Mei J."/>
            <person name="Sun J."/>
            <person name="Sun Y."/>
        </authorList>
    </citation>
    <scope>NUCLEOTIDE SEQUENCE [LARGE SCALE GENOMIC DNA]</scope>
    <source>
        <strain evidence="3">cv. E1</strain>
        <tissue evidence="2">Leaf</tissue>
    </source>
</reference>
<evidence type="ECO:0000256" key="1">
    <source>
        <dbReference type="SAM" id="MobiDB-lite"/>
    </source>
</evidence>
<evidence type="ECO:0000313" key="2">
    <source>
        <dbReference type="EMBL" id="KAH1046909.1"/>
    </source>
</evidence>
<organism evidence="2 3">
    <name type="scientific">Gossypium stocksii</name>
    <dbReference type="NCBI Taxonomy" id="47602"/>
    <lineage>
        <taxon>Eukaryota</taxon>
        <taxon>Viridiplantae</taxon>
        <taxon>Streptophyta</taxon>
        <taxon>Embryophyta</taxon>
        <taxon>Tracheophyta</taxon>
        <taxon>Spermatophyta</taxon>
        <taxon>Magnoliopsida</taxon>
        <taxon>eudicotyledons</taxon>
        <taxon>Gunneridae</taxon>
        <taxon>Pentapetalae</taxon>
        <taxon>rosids</taxon>
        <taxon>malvids</taxon>
        <taxon>Malvales</taxon>
        <taxon>Malvaceae</taxon>
        <taxon>Malvoideae</taxon>
        <taxon>Gossypium</taxon>
    </lineage>
</organism>
<gene>
    <name evidence="2" type="ORF">J1N35_037693</name>
</gene>
<protein>
    <submittedName>
        <fullName evidence="2">Uncharacterized protein</fullName>
    </submittedName>
</protein>